<dbReference type="Proteomes" id="UP000187429">
    <property type="component" value="Unassembled WGS sequence"/>
</dbReference>
<dbReference type="NCBIfam" id="TIGR01297">
    <property type="entry name" value="CDF"/>
    <property type="match status" value="1"/>
</dbReference>
<keyword evidence="5 9" id="KW-1133">Transmembrane helix</keyword>
<protein>
    <submittedName>
        <fullName evidence="11">Putative zinc transporter cis4</fullName>
    </submittedName>
</protein>
<dbReference type="AlphaFoldDB" id="A0A1R1YLG0"/>
<evidence type="ECO:0000256" key="6">
    <source>
        <dbReference type="ARBA" id="ARBA00023065"/>
    </source>
</evidence>
<dbReference type="OrthoDB" id="78669at2759"/>
<evidence type="ECO:0000256" key="8">
    <source>
        <dbReference type="SAM" id="MobiDB-lite"/>
    </source>
</evidence>
<dbReference type="PANTHER" id="PTHR45755">
    <property type="match status" value="1"/>
</dbReference>
<feature type="transmembrane region" description="Helical" evidence="9">
    <location>
        <begin position="215"/>
        <end position="233"/>
    </location>
</feature>
<feature type="transmembrane region" description="Helical" evidence="9">
    <location>
        <begin position="117"/>
        <end position="136"/>
    </location>
</feature>
<dbReference type="GO" id="GO:0006882">
    <property type="term" value="P:intracellular zinc ion homeostasis"/>
    <property type="evidence" value="ECO:0007669"/>
    <property type="project" value="InterPro"/>
</dbReference>
<dbReference type="PANTHER" id="PTHR45755:SF4">
    <property type="entry name" value="ZINC TRANSPORTER 7"/>
    <property type="match status" value="1"/>
</dbReference>
<keyword evidence="12" id="KW-1185">Reference proteome</keyword>
<dbReference type="GO" id="GO:0005794">
    <property type="term" value="C:Golgi apparatus"/>
    <property type="evidence" value="ECO:0007669"/>
    <property type="project" value="TreeGrafter"/>
</dbReference>
<proteinExistence type="inferred from homology"/>
<organism evidence="11 12">
    <name type="scientific">Smittium culicis</name>
    <dbReference type="NCBI Taxonomy" id="133412"/>
    <lineage>
        <taxon>Eukaryota</taxon>
        <taxon>Fungi</taxon>
        <taxon>Fungi incertae sedis</taxon>
        <taxon>Zoopagomycota</taxon>
        <taxon>Kickxellomycotina</taxon>
        <taxon>Harpellomycetes</taxon>
        <taxon>Harpellales</taxon>
        <taxon>Legeriomycetaceae</taxon>
        <taxon>Smittium</taxon>
    </lineage>
</organism>
<dbReference type="InterPro" id="IPR027469">
    <property type="entry name" value="Cation_efflux_TMD_sf"/>
</dbReference>
<reference evidence="12" key="1">
    <citation type="submission" date="2017-01" db="EMBL/GenBank/DDBJ databases">
        <authorList>
            <person name="Wang Y."/>
            <person name="White M."/>
            <person name="Kvist S."/>
            <person name="Moncalvo J.-M."/>
        </authorList>
    </citation>
    <scope>NUCLEOTIDE SEQUENCE [LARGE SCALE GENOMIC DNA]</scope>
    <source>
        <strain evidence="12">ID-206-W2</strain>
    </source>
</reference>
<gene>
    <name evidence="11" type="ORF">AYI69_g2846</name>
</gene>
<comment type="subcellular location">
    <subcellularLocation>
        <location evidence="1">Membrane</location>
        <topology evidence="1">Multi-pass membrane protein</topology>
    </subcellularLocation>
</comment>
<evidence type="ECO:0000256" key="3">
    <source>
        <dbReference type="ARBA" id="ARBA00022448"/>
    </source>
</evidence>
<evidence type="ECO:0000256" key="7">
    <source>
        <dbReference type="ARBA" id="ARBA00023136"/>
    </source>
</evidence>
<dbReference type="Pfam" id="PF01545">
    <property type="entry name" value="Cation_efflux"/>
    <property type="match status" value="1"/>
</dbReference>
<comment type="similarity">
    <text evidence="2">Belongs to the cation diffusion facilitator (CDF) transporter (TC 2.A.4) family. SLC30A subfamily.</text>
</comment>
<keyword evidence="4 9" id="KW-0812">Transmembrane</keyword>
<name>A0A1R1YLG0_9FUNG</name>
<dbReference type="InterPro" id="IPR058533">
    <property type="entry name" value="Cation_efflux_TM"/>
</dbReference>
<dbReference type="InterPro" id="IPR002524">
    <property type="entry name" value="Cation_efflux"/>
</dbReference>
<keyword evidence="7 9" id="KW-0472">Membrane</keyword>
<evidence type="ECO:0000256" key="9">
    <source>
        <dbReference type="SAM" id="Phobius"/>
    </source>
</evidence>
<keyword evidence="3" id="KW-0813">Transport</keyword>
<keyword evidence="6" id="KW-0406">Ion transport</keyword>
<dbReference type="Gene3D" id="1.20.1510.10">
    <property type="entry name" value="Cation efflux protein transmembrane domain"/>
    <property type="match status" value="1"/>
</dbReference>
<comment type="caution">
    <text evidence="11">The sequence shown here is derived from an EMBL/GenBank/DDBJ whole genome shotgun (WGS) entry which is preliminary data.</text>
</comment>
<dbReference type="InterPro" id="IPR045316">
    <property type="entry name" value="Msc2-like"/>
</dbReference>
<sequence>MSSSKTKSRGHSIFVPTANSDKDNSFVQYYSADSNRSGSSFNSNKHDEMFYDSPSGFRNARNSIFSYNNQISHDDNSKNKYSSRNSMAGFLSPLIASFRSLSSFINEILKNKESKSIFVFLLVNLGYMFVQLIYGYMNNSLGLVSDAIHMFFDCIALTVGLSASVISKWPSNRLFTLGYGRIELISGLINGIFLAFISMSIFWEAISRLIYPQEMGTSRLLLVSVGGLLVNLLPPKHVKKIEKTVFDLVRSERSSDDSGSKLGVVGFDRVQFFSCDGGNGLIGTVVVRVDINKNTDFASFISSVSNNITTENSLVVNQNVTNTVVNIQNQISNSFKKNIKGLRELSVQVEIEKNSI</sequence>
<dbReference type="EMBL" id="LSSM01000874">
    <property type="protein sequence ID" value="OMJ27700.1"/>
    <property type="molecule type" value="Genomic_DNA"/>
</dbReference>
<evidence type="ECO:0000259" key="10">
    <source>
        <dbReference type="Pfam" id="PF01545"/>
    </source>
</evidence>
<feature type="transmembrane region" description="Helical" evidence="9">
    <location>
        <begin position="148"/>
        <end position="170"/>
    </location>
</feature>
<evidence type="ECO:0000256" key="4">
    <source>
        <dbReference type="ARBA" id="ARBA00022692"/>
    </source>
</evidence>
<evidence type="ECO:0000256" key="2">
    <source>
        <dbReference type="ARBA" id="ARBA00008873"/>
    </source>
</evidence>
<feature type="region of interest" description="Disordered" evidence="8">
    <location>
        <begin position="1"/>
        <end position="21"/>
    </location>
</feature>
<dbReference type="GO" id="GO:0005385">
    <property type="term" value="F:zinc ion transmembrane transporter activity"/>
    <property type="evidence" value="ECO:0007669"/>
    <property type="project" value="InterPro"/>
</dbReference>
<dbReference type="GO" id="GO:0016020">
    <property type="term" value="C:membrane"/>
    <property type="evidence" value="ECO:0007669"/>
    <property type="project" value="UniProtKB-SubCell"/>
</dbReference>
<dbReference type="GO" id="GO:1904257">
    <property type="term" value="P:zinc ion import into Golgi lumen"/>
    <property type="evidence" value="ECO:0007669"/>
    <property type="project" value="TreeGrafter"/>
</dbReference>
<evidence type="ECO:0000256" key="1">
    <source>
        <dbReference type="ARBA" id="ARBA00004141"/>
    </source>
</evidence>
<accession>A0A1R1YLG0</accession>
<feature type="domain" description="Cation efflux protein transmembrane" evidence="10">
    <location>
        <begin position="117"/>
        <end position="233"/>
    </location>
</feature>
<evidence type="ECO:0000256" key="5">
    <source>
        <dbReference type="ARBA" id="ARBA00022989"/>
    </source>
</evidence>
<evidence type="ECO:0000313" key="12">
    <source>
        <dbReference type="Proteomes" id="UP000187429"/>
    </source>
</evidence>
<dbReference type="SUPFAM" id="SSF161111">
    <property type="entry name" value="Cation efflux protein transmembrane domain-like"/>
    <property type="match status" value="1"/>
</dbReference>
<feature type="compositionally biased region" description="Basic residues" evidence="8">
    <location>
        <begin position="1"/>
        <end position="10"/>
    </location>
</feature>
<feature type="transmembrane region" description="Helical" evidence="9">
    <location>
        <begin position="182"/>
        <end position="203"/>
    </location>
</feature>
<dbReference type="GO" id="GO:0031410">
    <property type="term" value="C:cytoplasmic vesicle"/>
    <property type="evidence" value="ECO:0007669"/>
    <property type="project" value="TreeGrafter"/>
</dbReference>
<evidence type="ECO:0000313" key="11">
    <source>
        <dbReference type="EMBL" id="OMJ27700.1"/>
    </source>
</evidence>